<evidence type="ECO:0000313" key="2">
    <source>
        <dbReference type="EMBL" id="KAB8077727.1"/>
    </source>
</evidence>
<dbReference type="AlphaFoldDB" id="A0A5N5XCB8"/>
<dbReference type="InterPro" id="IPR011990">
    <property type="entry name" value="TPR-like_helical_dom_sf"/>
</dbReference>
<gene>
    <name evidence="2" type="ORF">BDV29DRAFT_153398</name>
</gene>
<reference evidence="2 3" key="1">
    <citation type="submission" date="2019-04" db="EMBL/GenBank/DDBJ databases">
        <title>Friends and foes A comparative genomics study of 23 Aspergillus species from section Flavi.</title>
        <authorList>
            <consortium name="DOE Joint Genome Institute"/>
            <person name="Kjaerbolling I."/>
            <person name="Vesth T."/>
            <person name="Frisvad J.C."/>
            <person name="Nybo J.L."/>
            <person name="Theobald S."/>
            <person name="Kildgaard S."/>
            <person name="Isbrandt T."/>
            <person name="Kuo A."/>
            <person name="Sato A."/>
            <person name="Lyhne E.K."/>
            <person name="Kogle M.E."/>
            <person name="Wiebenga A."/>
            <person name="Kun R.S."/>
            <person name="Lubbers R.J."/>
            <person name="Makela M.R."/>
            <person name="Barry K."/>
            <person name="Chovatia M."/>
            <person name="Clum A."/>
            <person name="Daum C."/>
            <person name="Haridas S."/>
            <person name="He G."/>
            <person name="LaButti K."/>
            <person name="Lipzen A."/>
            <person name="Mondo S."/>
            <person name="Riley R."/>
            <person name="Salamov A."/>
            <person name="Simmons B.A."/>
            <person name="Magnuson J.K."/>
            <person name="Henrissat B."/>
            <person name="Mortensen U.H."/>
            <person name="Larsen T.O."/>
            <person name="Devries R.P."/>
            <person name="Grigoriev I.V."/>
            <person name="Machida M."/>
            <person name="Baker S.E."/>
            <person name="Andersen M.R."/>
        </authorList>
    </citation>
    <scope>NUCLEOTIDE SEQUENCE [LARGE SCALE GENOMIC DNA]</scope>
    <source>
        <strain evidence="2 3">CBS 151.66</strain>
    </source>
</reference>
<organism evidence="2 3">
    <name type="scientific">Aspergillus leporis</name>
    <dbReference type="NCBI Taxonomy" id="41062"/>
    <lineage>
        <taxon>Eukaryota</taxon>
        <taxon>Fungi</taxon>
        <taxon>Dikarya</taxon>
        <taxon>Ascomycota</taxon>
        <taxon>Pezizomycotina</taxon>
        <taxon>Eurotiomycetes</taxon>
        <taxon>Eurotiomycetidae</taxon>
        <taxon>Eurotiales</taxon>
        <taxon>Aspergillaceae</taxon>
        <taxon>Aspergillus</taxon>
        <taxon>Aspergillus subgen. Circumdati</taxon>
    </lineage>
</organism>
<evidence type="ECO:0000259" key="1">
    <source>
        <dbReference type="PROSITE" id="PS50280"/>
    </source>
</evidence>
<dbReference type="Gene3D" id="2.170.270.10">
    <property type="entry name" value="SET domain"/>
    <property type="match status" value="1"/>
</dbReference>
<dbReference type="SMART" id="SM00317">
    <property type="entry name" value="SET"/>
    <property type="match status" value="1"/>
</dbReference>
<dbReference type="InterPro" id="IPR046341">
    <property type="entry name" value="SET_dom_sf"/>
</dbReference>
<accession>A0A5N5XCB8</accession>
<feature type="domain" description="SET" evidence="1">
    <location>
        <begin position="350"/>
        <end position="521"/>
    </location>
</feature>
<dbReference type="OrthoDB" id="438641at2759"/>
<dbReference type="SUPFAM" id="SSF82199">
    <property type="entry name" value="SET domain"/>
    <property type="match status" value="1"/>
</dbReference>
<protein>
    <recommendedName>
        <fullName evidence="1">SET domain-containing protein</fullName>
    </recommendedName>
</protein>
<evidence type="ECO:0000313" key="3">
    <source>
        <dbReference type="Proteomes" id="UP000326565"/>
    </source>
</evidence>
<dbReference type="PANTHER" id="PTHR47643:SF2">
    <property type="entry name" value="TPR DOMAIN PROTEIN (AFU_ORTHOLOGUE AFUA_5G12710)"/>
    <property type="match status" value="1"/>
</dbReference>
<dbReference type="SUPFAM" id="SSF48452">
    <property type="entry name" value="TPR-like"/>
    <property type="match status" value="1"/>
</dbReference>
<proteinExistence type="predicted"/>
<keyword evidence="3" id="KW-1185">Reference proteome</keyword>
<dbReference type="Proteomes" id="UP000326565">
    <property type="component" value="Unassembled WGS sequence"/>
</dbReference>
<dbReference type="InterPro" id="IPR053209">
    <property type="entry name" value="Gramillin-biosynth_MTr"/>
</dbReference>
<dbReference type="PROSITE" id="PS50280">
    <property type="entry name" value="SET"/>
    <property type="match status" value="1"/>
</dbReference>
<dbReference type="Pfam" id="PF00856">
    <property type="entry name" value="SET"/>
    <property type="match status" value="1"/>
</dbReference>
<dbReference type="PANTHER" id="PTHR47643">
    <property type="entry name" value="TPR DOMAIN PROTEIN (AFU_ORTHOLOGUE AFUA_5G12710)"/>
    <property type="match status" value="1"/>
</dbReference>
<dbReference type="InterPro" id="IPR001214">
    <property type="entry name" value="SET_dom"/>
</dbReference>
<dbReference type="EMBL" id="ML732165">
    <property type="protein sequence ID" value="KAB8077727.1"/>
    <property type="molecule type" value="Genomic_DNA"/>
</dbReference>
<name>A0A5N5XCB8_9EURO</name>
<dbReference type="Gene3D" id="1.25.40.10">
    <property type="entry name" value="Tetratricopeptide repeat domain"/>
    <property type="match status" value="1"/>
</dbReference>
<sequence length="726" mass="82478">MEEVEIDAPPRLLSVVWKDQAQRADRSRDGECLSEEKPRDEVIQHFKTQQGLGLIDSIVMIDILEEAHVPLAYDPCYTPLSKLTKTKIKKLCIESHHRGRYVLLRSVTPPQKINIALMTIVEDEKGNILMLRLYFQDEKRDKDEILREGTVLIVKEPYLRPMCNGRYGIRVDHVSDVIFLSKHDERVPKCWQQTHEEPLSAVYWRVKGVNHLYSSEYYTAIDGLTMGLRCDPSDEETARLRYNRALAFYKTGQFDAALSDTTGPTIPDLIQKVELLKAQALYSLERYGDSCDTLTELGRQYPRNPKTQEAFRRAIARLRETRHGIYPFKEMDTQAVLLPVPQLDFATYIGPVEIRPSKIRGRGTFTTKAVKVGDLLLCEKAFATTLTVLTGKRVCNSLTSVVVQKLYRNPSLLPVFSDLHRGGYRFHKPVIVDGAPVVDTFLVGNIIDINGFAAAPSARNDFLRDEVPMGPTQETHSIWIKASYINHSCCGNAHHAIIGDMIIIRAIQDIPADTEITICYLTPTSDDDGGEQRRKDLQAWGFICDCAMCQDDKATDKEMVAERKRLKPEIKQCFGHVPDVSRAETLLDRMAGTYNQRACDVSRLSPWPGYMALTKCYLMQHQLPKAIESALAGLESLGYVIEGARLPSLPETRLVVKKWGLLFSELIQCWMILATAYHTAAPLLSPQAISYARITHKICLGEDETFEKTRMDLFWSNPHLYGHWFR</sequence>